<keyword evidence="4" id="KW-0804">Transcription</keyword>
<evidence type="ECO:0000256" key="4">
    <source>
        <dbReference type="ARBA" id="ARBA00023163"/>
    </source>
</evidence>
<dbReference type="EMBL" id="JALBUU010000004">
    <property type="protein sequence ID" value="MCI0753205.1"/>
    <property type="molecule type" value="Genomic_DNA"/>
</dbReference>
<dbReference type="SUPFAM" id="SSF46785">
    <property type="entry name" value="Winged helix' DNA-binding domain"/>
    <property type="match status" value="1"/>
</dbReference>
<dbReference type="Proteomes" id="UP001201985">
    <property type="component" value="Unassembled WGS sequence"/>
</dbReference>
<dbReference type="Pfam" id="PF00126">
    <property type="entry name" value="HTH_1"/>
    <property type="match status" value="1"/>
</dbReference>
<evidence type="ECO:0000256" key="3">
    <source>
        <dbReference type="ARBA" id="ARBA00023125"/>
    </source>
</evidence>
<keyword evidence="2" id="KW-0805">Transcription regulation</keyword>
<dbReference type="InterPro" id="IPR036388">
    <property type="entry name" value="WH-like_DNA-bd_sf"/>
</dbReference>
<dbReference type="SUPFAM" id="SSF53850">
    <property type="entry name" value="Periplasmic binding protein-like II"/>
    <property type="match status" value="1"/>
</dbReference>
<organism evidence="6 7">
    <name type="scientific">Teichococcus vastitatis</name>
    <dbReference type="NCBI Taxonomy" id="2307076"/>
    <lineage>
        <taxon>Bacteria</taxon>
        <taxon>Pseudomonadati</taxon>
        <taxon>Pseudomonadota</taxon>
        <taxon>Alphaproteobacteria</taxon>
        <taxon>Acetobacterales</taxon>
        <taxon>Roseomonadaceae</taxon>
        <taxon>Roseomonas</taxon>
    </lineage>
</organism>
<dbReference type="PROSITE" id="PS50931">
    <property type="entry name" value="HTH_LYSR"/>
    <property type="match status" value="1"/>
</dbReference>
<keyword evidence="7" id="KW-1185">Reference proteome</keyword>
<evidence type="ECO:0000256" key="2">
    <source>
        <dbReference type="ARBA" id="ARBA00023015"/>
    </source>
</evidence>
<keyword evidence="3" id="KW-0238">DNA-binding</keyword>
<evidence type="ECO:0000313" key="6">
    <source>
        <dbReference type="EMBL" id="MCI0753205.1"/>
    </source>
</evidence>
<dbReference type="RefSeq" id="WP_120007451.1">
    <property type="nucleotide sequence ID" value="NZ_JALBUU010000004.1"/>
</dbReference>
<proteinExistence type="inferred from homology"/>
<dbReference type="PRINTS" id="PR00039">
    <property type="entry name" value="HTHLYSR"/>
</dbReference>
<dbReference type="Gene3D" id="3.40.190.10">
    <property type="entry name" value="Periplasmic binding protein-like II"/>
    <property type="match status" value="2"/>
</dbReference>
<evidence type="ECO:0000256" key="1">
    <source>
        <dbReference type="ARBA" id="ARBA00009437"/>
    </source>
</evidence>
<dbReference type="Pfam" id="PF03466">
    <property type="entry name" value="LysR_substrate"/>
    <property type="match status" value="1"/>
</dbReference>
<protein>
    <submittedName>
        <fullName evidence="6">LysR family transcriptional regulator</fullName>
    </submittedName>
</protein>
<name>A0ABS9W2N6_9PROT</name>
<dbReference type="PANTHER" id="PTHR30346:SF28">
    <property type="entry name" value="HTH-TYPE TRANSCRIPTIONAL REGULATOR CYNR"/>
    <property type="match status" value="1"/>
</dbReference>
<dbReference type="PANTHER" id="PTHR30346">
    <property type="entry name" value="TRANSCRIPTIONAL DUAL REGULATOR HCAR-RELATED"/>
    <property type="match status" value="1"/>
</dbReference>
<dbReference type="InterPro" id="IPR005119">
    <property type="entry name" value="LysR_subst-bd"/>
</dbReference>
<dbReference type="InterPro" id="IPR000847">
    <property type="entry name" value="LysR_HTH_N"/>
</dbReference>
<reference evidence="6 7" key="1">
    <citation type="submission" date="2022-03" db="EMBL/GenBank/DDBJ databases">
        <title>Complete genome analysis of Roseomonas KG 17.1 : a prolific producer of plant growth promoters.</title>
        <authorList>
            <person name="Saadouli I."/>
            <person name="Najjari A."/>
            <person name="Mosbah A."/>
            <person name="Ouzari H.I."/>
        </authorList>
    </citation>
    <scope>NUCLEOTIDE SEQUENCE [LARGE SCALE GENOMIC DNA]</scope>
    <source>
        <strain evidence="6 7">KG17-1</strain>
    </source>
</reference>
<evidence type="ECO:0000259" key="5">
    <source>
        <dbReference type="PROSITE" id="PS50931"/>
    </source>
</evidence>
<comment type="caution">
    <text evidence="6">The sequence shown here is derived from an EMBL/GenBank/DDBJ whole genome shotgun (WGS) entry which is preliminary data.</text>
</comment>
<evidence type="ECO:0000313" key="7">
    <source>
        <dbReference type="Proteomes" id="UP001201985"/>
    </source>
</evidence>
<sequence>MDTRFLESFVAVVEEGSIAAAARRLHLTPAALAQRIQTLEAELGAPLLQRAGRAVVPAEAGLAILPRARLLLRDLRDLRDSASESGVSGELRLGAIATGLTGLLPGLLAAVAARLPQLEVHVSPGISSDLYGRVVAGELDIALIVQPEFALPKGCDWRLLREEPLIALVPASLGGQDPHALLSREPFIRYDRQQWGGRLADRYLREARLRPRERFELDALDAIAVMVDRGLGVSLVPDWAPPWPAGLSLLKLPLPLQVPPRRVGLVWTRNPARARIVRAFLDPSIAASRPGIAGAGNTVEA</sequence>
<dbReference type="InterPro" id="IPR036390">
    <property type="entry name" value="WH_DNA-bd_sf"/>
</dbReference>
<dbReference type="CDD" id="cd08427">
    <property type="entry name" value="PBP2_LTTR_like_2"/>
    <property type="match status" value="1"/>
</dbReference>
<gene>
    <name evidence="6" type="ORF">MON41_05425</name>
</gene>
<accession>A0ABS9W2N6</accession>
<dbReference type="Gene3D" id="1.10.10.10">
    <property type="entry name" value="Winged helix-like DNA-binding domain superfamily/Winged helix DNA-binding domain"/>
    <property type="match status" value="1"/>
</dbReference>
<feature type="domain" description="HTH lysR-type" evidence="5">
    <location>
        <begin position="1"/>
        <end position="58"/>
    </location>
</feature>
<comment type="similarity">
    <text evidence="1">Belongs to the LysR transcriptional regulatory family.</text>
</comment>